<dbReference type="AlphaFoldDB" id="A0A095Z734"/>
<dbReference type="RefSeq" id="WP_036559271.1">
    <property type="nucleotide sequence ID" value="NZ_JRNI01000024.1"/>
</dbReference>
<dbReference type="Proteomes" id="UP000029629">
    <property type="component" value="Unassembled WGS sequence"/>
</dbReference>
<name>A0A095Z734_9BURK</name>
<evidence type="ECO:0000313" key="2">
    <source>
        <dbReference type="Proteomes" id="UP000029629"/>
    </source>
</evidence>
<reference evidence="1 2" key="1">
    <citation type="submission" date="2014-07" db="EMBL/GenBank/DDBJ databases">
        <authorList>
            <person name="McCorrison J."/>
            <person name="Sanka R."/>
            <person name="Torralba M."/>
            <person name="Gillis M."/>
            <person name="Haft D.H."/>
            <person name="Methe B."/>
            <person name="Sutton G."/>
            <person name="Nelson K.E."/>
        </authorList>
    </citation>
    <scope>NUCLEOTIDE SEQUENCE [LARGE SCALE GENOMIC DNA]</scope>
    <source>
        <strain evidence="1 2">DNF00040</strain>
    </source>
</reference>
<keyword evidence="2" id="KW-1185">Reference proteome</keyword>
<organism evidence="1 2">
    <name type="scientific">Oligella urethralis DNF00040</name>
    <dbReference type="NCBI Taxonomy" id="1401065"/>
    <lineage>
        <taxon>Bacteria</taxon>
        <taxon>Pseudomonadati</taxon>
        <taxon>Pseudomonadota</taxon>
        <taxon>Betaproteobacteria</taxon>
        <taxon>Burkholderiales</taxon>
        <taxon>Alcaligenaceae</taxon>
        <taxon>Oligella</taxon>
    </lineage>
</organism>
<evidence type="ECO:0008006" key="3">
    <source>
        <dbReference type="Google" id="ProtNLM"/>
    </source>
</evidence>
<comment type="caution">
    <text evidence="1">The sequence shown here is derived from an EMBL/GenBank/DDBJ whole genome shotgun (WGS) entry which is preliminary data.</text>
</comment>
<dbReference type="EMBL" id="JRNI01000024">
    <property type="protein sequence ID" value="KGF30473.1"/>
    <property type="molecule type" value="Genomic_DNA"/>
</dbReference>
<dbReference type="eggNOG" id="ENOG502Z7QA">
    <property type="taxonomic scope" value="Bacteria"/>
</dbReference>
<gene>
    <name evidence="1" type="ORF">HMPREF2130_06540</name>
</gene>
<evidence type="ECO:0000313" key="1">
    <source>
        <dbReference type="EMBL" id="KGF30473.1"/>
    </source>
</evidence>
<accession>A0A095Z734</accession>
<sequence length="303" mass="34256">MARPKNDNIIAQTFEIAPDVAKQITAETHAFSTEVMAIDREFGDGLPFDEMRYQQKVGYHMRRSAEELLESCKALLVARVHLDDGRWGEFLLRVGLEERLARRMIQTARKFKSTDTKPLLQAASNKTKIFELLVLDDEDLVKIASGDPTAPVQLDDVDRMTVSELRKALREARADGDATKKVLEDKNSKLDKQAAELEKLKTTKSDRPKTDYNIRQVRADLQGDMYELELVLKRVSRGLEALQIADDGYDNIAIETMTKMQALMQSCVTEVGLDLNQPHVTTLAWATDLDDIEDAEVDYDSAH</sequence>
<dbReference type="OrthoDB" id="8895840at2"/>
<proteinExistence type="predicted"/>
<protein>
    <recommendedName>
        <fullName evidence="3">DUF3102 domain-containing protein</fullName>
    </recommendedName>
</protein>